<keyword evidence="2" id="KW-1185">Reference proteome</keyword>
<dbReference type="CTD" id="6749932"/>
<dbReference type="KEGG" id="tad:TRIADDRAFT_51948"/>
<sequence length="259" mass="29807">MKKALKKTKRAVSRKLLKKSDKHTLEAATDAQDDERARALEASDASIVNDELKVNLNKIQDEKTRQSMVPEFAEVICEFRESYNTYNPFESYSPIKIFQTVEDEAENDIVGQEGITDFSNDMIESLNNRSVLNTMEGDAFAAQIPEITEETSEHLKDEDPDGHQLPICETADVMFEHEEVASVAPDSFKNEQGLRQEDQCHLDKNHKREKSSDELLECSQEVIKENPLNNTTSPIYEPHENPKRTFTSVWWRIFLRCCY</sequence>
<dbReference type="InParanoid" id="B3RLB5"/>
<dbReference type="RefSeq" id="XP_002107939.1">
    <property type="nucleotide sequence ID" value="XM_002107903.1"/>
</dbReference>
<dbReference type="GeneID" id="6749932"/>
<accession>B3RLB5</accession>
<dbReference type="Proteomes" id="UP000009022">
    <property type="component" value="Unassembled WGS sequence"/>
</dbReference>
<reference evidence="1 2" key="1">
    <citation type="journal article" date="2008" name="Nature">
        <title>The Trichoplax genome and the nature of placozoans.</title>
        <authorList>
            <person name="Srivastava M."/>
            <person name="Begovic E."/>
            <person name="Chapman J."/>
            <person name="Putnam N.H."/>
            <person name="Hellsten U."/>
            <person name="Kawashima T."/>
            <person name="Kuo A."/>
            <person name="Mitros T."/>
            <person name="Salamov A."/>
            <person name="Carpenter M.L."/>
            <person name="Signorovitch A.Y."/>
            <person name="Moreno M.A."/>
            <person name="Kamm K."/>
            <person name="Grimwood J."/>
            <person name="Schmutz J."/>
            <person name="Shapiro H."/>
            <person name="Grigoriev I.V."/>
            <person name="Buss L.W."/>
            <person name="Schierwater B."/>
            <person name="Dellaporta S.L."/>
            <person name="Rokhsar D.S."/>
        </authorList>
    </citation>
    <scope>NUCLEOTIDE SEQUENCE [LARGE SCALE GENOMIC DNA]</scope>
    <source>
        <strain evidence="1 2">Grell-BS-1999</strain>
    </source>
</reference>
<evidence type="ECO:0000313" key="1">
    <source>
        <dbReference type="EMBL" id="EDV28737.1"/>
    </source>
</evidence>
<proteinExistence type="predicted"/>
<organism evidence="1 2">
    <name type="scientific">Trichoplax adhaerens</name>
    <name type="common">Trichoplax reptans</name>
    <dbReference type="NCBI Taxonomy" id="10228"/>
    <lineage>
        <taxon>Eukaryota</taxon>
        <taxon>Metazoa</taxon>
        <taxon>Placozoa</taxon>
        <taxon>Uniplacotomia</taxon>
        <taxon>Trichoplacea</taxon>
        <taxon>Trichoplacidae</taxon>
        <taxon>Trichoplax</taxon>
    </lineage>
</organism>
<gene>
    <name evidence="1" type="ORF">TRIADDRAFT_51948</name>
</gene>
<evidence type="ECO:0000313" key="2">
    <source>
        <dbReference type="Proteomes" id="UP000009022"/>
    </source>
</evidence>
<dbReference type="EMBL" id="DS985241">
    <property type="protein sequence ID" value="EDV28737.1"/>
    <property type="molecule type" value="Genomic_DNA"/>
</dbReference>
<dbReference type="HOGENOM" id="CLU_1074897_0_0_1"/>
<dbReference type="AlphaFoldDB" id="B3RLB5"/>
<protein>
    <submittedName>
        <fullName evidence="1">Uncharacterized protein</fullName>
    </submittedName>
</protein>
<name>B3RLB5_TRIAD</name>